<dbReference type="SUPFAM" id="SSF53474">
    <property type="entry name" value="alpha/beta-Hydrolases"/>
    <property type="match status" value="1"/>
</dbReference>
<accession>A0A370BLN8</accession>
<dbReference type="Proteomes" id="UP000253845">
    <property type="component" value="Unassembled WGS sequence"/>
</dbReference>
<dbReference type="PANTHER" id="PTHR33938">
    <property type="entry name" value="FERULOYL ESTERASE B-RELATED"/>
    <property type="match status" value="1"/>
</dbReference>
<evidence type="ECO:0000256" key="1">
    <source>
        <dbReference type="ARBA" id="ARBA00006249"/>
    </source>
</evidence>
<keyword evidence="7" id="KW-1015">Disulfide bond</keyword>
<dbReference type="PANTHER" id="PTHR33938:SF2">
    <property type="entry name" value="CARBOXYLIC ESTER HYDROLASE"/>
    <property type="match status" value="1"/>
</dbReference>
<evidence type="ECO:0000313" key="9">
    <source>
        <dbReference type="EMBL" id="RDH14011.1"/>
    </source>
</evidence>
<evidence type="ECO:0000313" key="10">
    <source>
        <dbReference type="Proteomes" id="UP000253845"/>
    </source>
</evidence>
<feature type="signal peptide" evidence="8">
    <location>
        <begin position="1"/>
        <end position="20"/>
    </location>
</feature>
<dbReference type="InterPro" id="IPR029058">
    <property type="entry name" value="AB_hydrolase_fold"/>
</dbReference>
<evidence type="ECO:0000256" key="2">
    <source>
        <dbReference type="ARBA" id="ARBA00022487"/>
    </source>
</evidence>
<evidence type="ECO:0000256" key="8">
    <source>
        <dbReference type="RuleBase" id="RU361238"/>
    </source>
</evidence>
<reference evidence="9 10" key="1">
    <citation type="submission" date="2018-07" db="EMBL/GenBank/DDBJ databases">
        <title>Section-level genome sequencing of Aspergillus section Nigri to investigate inter- and intra-species variation.</title>
        <authorList>
            <consortium name="DOE Joint Genome Institute"/>
            <person name="Vesth T.C."/>
            <person name="Nybo J.L."/>
            <person name="Theobald S."/>
            <person name="Frisvad J.C."/>
            <person name="Larsen T.O."/>
            <person name="Nielsen K.F."/>
            <person name="Hoof J.B."/>
            <person name="Brandl J."/>
            <person name="Salamov A."/>
            <person name="Riley R."/>
            <person name="Gladden J.M."/>
            <person name="Phatale P."/>
            <person name="Nielsen M.T."/>
            <person name="Lyhne E.K."/>
            <person name="Kogle M.E."/>
            <person name="Strasser K."/>
            <person name="McDonnell E."/>
            <person name="Barry K."/>
            <person name="Clum A."/>
            <person name="Chen C."/>
            <person name="Nolan M."/>
            <person name="Sandor L."/>
            <person name="Kuo A."/>
            <person name="Lipzen A."/>
            <person name="Hainaut M."/>
            <person name="Drula E."/>
            <person name="Tsang A."/>
            <person name="Magnuson J.K."/>
            <person name="Henrissat B."/>
            <person name="Wiebenga A."/>
            <person name="Simmons B.A."/>
            <person name="Makela M.R."/>
            <person name="De vries R.P."/>
            <person name="Grigoriev I.V."/>
            <person name="Mortensen U.H."/>
            <person name="Baker S.E."/>
            <person name="Andersen M.R."/>
        </authorList>
    </citation>
    <scope>NUCLEOTIDE SEQUENCE [LARGE SCALE GENOMIC DNA]</scope>
    <source>
        <strain evidence="9 10">ATCC 13496</strain>
    </source>
</reference>
<comment type="similarity">
    <text evidence="1 8">Belongs to the tannase family.</text>
</comment>
<name>A0A370BLN8_ASPNG</name>
<evidence type="ECO:0000256" key="3">
    <source>
        <dbReference type="ARBA" id="ARBA00022723"/>
    </source>
</evidence>
<protein>
    <recommendedName>
        <fullName evidence="8">Carboxylic ester hydrolase</fullName>
        <ecNumber evidence="8">3.1.1.-</ecNumber>
    </recommendedName>
</protein>
<dbReference type="EMBL" id="KZ851989">
    <property type="protein sequence ID" value="RDH14011.1"/>
    <property type="molecule type" value="Genomic_DNA"/>
</dbReference>
<dbReference type="GO" id="GO:0030600">
    <property type="term" value="F:feruloyl esterase activity"/>
    <property type="evidence" value="ECO:0007669"/>
    <property type="project" value="UniProtKB-ARBA"/>
</dbReference>
<keyword evidence="6" id="KW-0106">Calcium</keyword>
<evidence type="ECO:0000256" key="5">
    <source>
        <dbReference type="ARBA" id="ARBA00022801"/>
    </source>
</evidence>
<feature type="chain" id="PRO_5016480606" description="Carboxylic ester hydrolase" evidence="8">
    <location>
        <begin position="21"/>
        <end position="559"/>
    </location>
</feature>
<dbReference type="EC" id="3.1.1.-" evidence="8"/>
<dbReference type="InterPro" id="IPR011118">
    <property type="entry name" value="Tannase/feruloyl_esterase"/>
</dbReference>
<keyword evidence="5 8" id="KW-0378">Hydrolase</keyword>
<keyword evidence="3" id="KW-0479">Metal-binding</keyword>
<organism evidence="9 10">
    <name type="scientific">Aspergillus niger ATCC 13496</name>
    <dbReference type="NCBI Taxonomy" id="1353008"/>
    <lineage>
        <taxon>Eukaryota</taxon>
        <taxon>Fungi</taxon>
        <taxon>Dikarya</taxon>
        <taxon>Ascomycota</taxon>
        <taxon>Pezizomycotina</taxon>
        <taxon>Eurotiomycetes</taxon>
        <taxon>Eurotiomycetidae</taxon>
        <taxon>Eurotiales</taxon>
        <taxon>Aspergillaceae</taxon>
        <taxon>Aspergillus</taxon>
        <taxon>Aspergillus subgen. Circumdati</taxon>
    </lineage>
</organism>
<keyword evidence="4 8" id="KW-0732">Signal</keyword>
<evidence type="ECO:0000256" key="6">
    <source>
        <dbReference type="ARBA" id="ARBA00022837"/>
    </source>
</evidence>
<dbReference type="AlphaFoldDB" id="A0A370BLN8"/>
<dbReference type="VEuPathDB" id="FungiDB:M747DRAFT_291163"/>
<proteinExistence type="inferred from homology"/>
<keyword evidence="2" id="KW-0719">Serine esterase</keyword>
<evidence type="ECO:0000256" key="4">
    <source>
        <dbReference type="ARBA" id="ARBA00022729"/>
    </source>
</evidence>
<sequence>MRLSIRALFPLIMGSRTVHAVLDCDWVAVNAILPQNVSLSFVTAIPENGTFTVPREDTGWPTDPINLPSLCAIGAMVLGETANSSFGFGLFLPTKWNGRTLTVGNGGLAGGVNWVDMVRHGRPAQSSRILTNNLPKQGTGVKYGHAVFSTDTGHNSTATDASWSYQTIESQVNWGWRALHETVIYSKLITEAFYGIKPSFNYYQGCSTGGRQGFKEAEAFPSDFDGIIAGAPAWWTQIWQFWVGYVNYISNLTMIPTSKFDVIGKEVLRQCDGQDGLVDTIISDPLGCNFNPEMLLCSSDVTDTTNAECLTAEQLQTFDILTRDFLETNSTLVFPAWLRGSEHFWNLNIDGGAPNIIGLGYIQYMLGLGPDWKWESFDADIVQLSERLNPGQADASYYDLREFYEGGRKLIHYHGLSDGGIATGASYYLYDQIDRALTPQGIDVNDFYRFFPIPGMGHCVDTANYVNAPYYIAGISMTNNGQHSVPHYQDAKHDVLFALMDWVENGTAPDAIIGTAYANFSTMDAITRQRPICAYPKQAKYRGKGDPNLPENWRCQLLY</sequence>
<evidence type="ECO:0000256" key="7">
    <source>
        <dbReference type="ARBA" id="ARBA00023157"/>
    </source>
</evidence>
<dbReference type="Pfam" id="PF07519">
    <property type="entry name" value="Tannase"/>
    <property type="match status" value="2"/>
</dbReference>
<dbReference type="GO" id="GO:0046872">
    <property type="term" value="F:metal ion binding"/>
    <property type="evidence" value="ECO:0007669"/>
    <property type="project" value="UniProtKB-KW"/>
</dbReference>
<gene>
    <name evidence="9" type="ORF">M747DRAFT_291163</name>
</gene>